<evidence type="ECO:0000313" key="12">
    <source>
        <dbReference type="Proteomes" id="UP001165089"/>
    </source>
</evidence>
<feature type="binding site" evidence="10">
    <location>
        <position position="234"/>
    </location>
    <ligand>
        <name>ATP</name>
        <dbReference type="ChEBI" id="CHEBI:30616"/>
    </ligand>
</feature>
<accession>A0ABQ5Q9P2</accession>
<feature type="binding site" evidence="10">
    <location>
        <position position="215"/>
    </location>
    <ligand>
        <name>substrate</name>
    </ligand>
</feature>
<feature type="binding site" evidence="10">
    <location>
        <position position="209"/>
    </location>
    <ligand>
        <name>substrate</name>
    </ligand>
</feature>
<dbReference type="Proteomes" id="UP001165089">
    <property type="component" value="Unassembled WGS sequence"/>
</dbReference>
<evidence type="ECO:0000256" key="2">
    <source>
        <dbReference type="ARBA" id="ARBA00006052"/>
    </source>
</evidence>
<feature type="binding site" evidence="10">
    <location>
        <position position="215"/>
    </location>
    <ligand>
        <name>Mn(2+)</name>
        <dbReference type="ChEBI" id="CHEBI:29035"/>
    </ligand>
</feature>
<dbReference type="EC" id="4.1.1.49" evidence="3 10"/>
<feature type="binding site" evidence="10">
    <location>
        <position position="215"/>
    </location>
    <ligand>
        <name>ATP</name>
        <dbReference type="ChEBI" id="CHEBI:30616"/>
    </ligand>
</feature>
<dbReference type="PANTHER" id="PTHR30031:SF0">
    <property type="entry name" value="PHOSPHOENOLPYRUVATE CARBOXYKINASE (ATP)"/>
    <property type="match status" value="1"/>
</dbReference>
<keyword evidence="6 10" id="KW-0210">Decarboxylase</keyword>
<comment type="similarity">
    <text evidence="2 10">Belongs to the phosphoenolpyruvate carboxykinase (ATP) family.</text>
</comment>
<dbReference type="Pfam" id="PF01293">
    <property type="entry name" value="PEPCK_ATP"/>
    <property type="match status" value="1"/>
</dbReference>
<dbReference type="PANTHER" id="PTHR30031">
    <property type="entry name" value="PHOSPHOENOLPYRUVATE CARBOXYKINASE ATP"/>
    <property type="match status" value="1"/>
</dbReference>
<keyword evidence="8 10" id="KW-0456">Lyase</keyword>
<comment type="function">
    <text evidence="10">Involved in the gluconeogenesis. Catalyzes the conversion of oxaloacetate (OAA) to phosphoenolpyruvate (PEP) through direct phosphoryl transfer between the nucleoside triphosphate and OAA.</text>
</comment>
<dbReference type="SUPFAM" id="SSF68923">
    <property type="entry name" value="PEP carboxykinase N-terminal domain"/>
    <property type="match status" value="1"/>
</dbReference>
<feature type="binding site" evidence="10">
    <location>
        <position position="337"/>
    </location>
    <ligand>
        <name>substrate</name>
    </ligand>
</feature>
<feature type="binding site" evidence="10">
    <location>
        <position position="299"/>
    </location>
    <ligand>
        <name>ATP</name>
        <dbReference type="ChEBI" id="CHEBI:30616"/>
    </ligand>
</feature>
<dbReference type="PIRSF" id="PIRSF006294">
    <property type="entry name" value="PEP_crbxkin"/>
    <property type="match status" value="1"/>
</dbReference>
<keyword evidence="10" id="KW-0479">Metal-binding</keyword>
<dbReference type="Gene3D" id="3.40.449.10">
    <property type="entry name" value="Phosphoenolpyruvate Carboxykinase, domain 1"/>
    <property type="match status" value="1"/>
</dbReference>
<comment type="catalytic activity">
    <reaction evidence="9 10">
        <text>oxaloacetate + ATP = phosphoenolpyruvate + ADP + CO2</text>
        <dbReference type="Rhea" id="RHEA:18617"/>
        <dbReference type="ChEBI" id="CHEBI:16452"/>
        <dbReference type="ChEBI" id="CHEBI:16526"/>
        <dbReference type="ChEBI" id="CHEBI:30616"/>
        <dbReference type="ChEBI" id="CHEBI:58702"/>
        <dbReference type="ChEBI" id="CHEBI:456216"/>
        <dbReference type="EC" id="4.1.1.49"/>
    </reaction>
</comment>
<dbReference type="CDD" id="cd00484">
    <property type="entry name" value="PEPCK_ATP"/>
    <property type="match status" value="1"/>
</dbReference>
<keyword evidence="10" id="KW-0963">Cytoplasm</keyword>
<dbReference type="Gene3D" id="2.170.8.10">
    <property type="entry name" value="Phosphoenolpyruvate Carboxykinase, domain 2"/>
    <property type="match status" value="1"/>
</dbReference>
<reference evidence="11 12" key="1">
    <citation type="journal article" date="2023" name="Antonie Van Leeuwenhoek">
        <title>Mesoterricola silvestris gen. nov., sp. nov., Mesoterricola sediminis sp. nov., Geothrix oryzae sp. nov., Geothrix edaphica sp. nov., Geothrix rubra sp. nov., and Geothrix limicola sp. nov., six novel members of Acidobacteriota isolated from soils.</title>
        <authorList>
            <person name="Itoh H."/>
            <person name="Sugisawa Y."/>
            <person name="Mise K."/>
            <person name="Xu Z."/>
            <person name="Kuniyasu M."/>
            <person name="Ushijima N."/>
            <person name="Kawano K."/>
            <person name="Kobayashi E."/>
            <person name="Shiratori Y."/>
            <person name="Masuda Y."/>
            <person name="Senoo K."/>
        </authorList>
    </citation>
    <scope>NUCLEOTIDE SEQUENCE [LARGE SCALE GENOMIC DNA]</scope>
    <source>
        <strain evidence="11 12">Red803</strain>
    </source>
</reference>
<comment type="pathway">
    <text evidence="1 10">Carbohydrate biosynthesis; gluconeogenesis.</text>
</comment>
<evidence type="ECO:0000256" key="10">
    <source>
        <dbReference type="HAMAP-Rule" id="MF_00453"/>
    </source>
</evidence>
<comment type="subcellular location">
    <subcellularLocation>
        <location evidence="10">Cytoplasm</location>
    </subcellularLocation>
</comment>
<dbReference type="NCBIfam" id="NF006821">
    <property type="entry name" value="PRK09344.1-3"/>
    <property type="match status" value="1"/>
</dbReference>
<feature type="binding site" evidence="10">
    <location>
        <position position="463"/>
    </location>
    <ligand>
        <name>ATP</name>
        <dbReference type="ChEBI" id="CHEBI:30616"/>
    </ligand>
</feature>
<evidence type="ECO:0000256" key="4">
    <source>
        <dbReference type="ARBA" id="ARBA00022432"/>
    </source>
</evidence>
<feature type="binding site" evidence="10">
    <location>
        <begin position="457"/>
        <end position="458"/>
    </location>
    <ligand>
        <name>ATP</name>
        <dbReference type="ChEBI" id="CHEBI:30616"/>
    </ligand>
</feature>
<evidence type="ECO:0000256" key="7">
    <source>
        <dbReference type="ARBA" id="ARBA00022840"/>
    </source>
</evidence>
<feature type="binding site" evidence="10">
    <location>
        <position position="271"/>
    </location>
    <ligand>
        <name>Mn(2+)</name>
        <dbReference type="ChEBI" id="CHEBI:29035"/>
    </ligand>
</feature>
<feature type="binding site" evidence="10">
    <location>
        <position position="73"/>
    </location>
    <ligand>
        <name>substrate</name>
    </ligand>
</feature>
<protein>
    <recommendedName>
        <fullName evidence="3 10">Phosphoenolpyruvate carboxykinase (ATP)</fullName>
        <shortName evidence="10">PCK</shortName>
        <shortName evidence="10">PEP carboxykinase</shortName>
        <shortName evidence="10">PEPCK</shortName>
        <ecNumber evidence="3 10">4.1.1.49</ecNumber>
    </recommendedName>
</protein>
<dbReference type="InterPro" id="IPR015994">
    <property type="entry name" value="PEPCK_ATP_CS"/>
</dbReference>
<dbReference type="InterPro" id="IPR013035">
    <property type="entry name" value="PEP_carboxykinase_C"/>
</dbReference>
<keyword evidence="4 10" id="KW-0312">Gluconeogenesis</keyword>
<gene>
    <name evidence="11" type="primary">pckA2</name>
    <name evidence="10" type="synonym">pckA</name>
    <name evidence="11" type="ORF">GETHPA_28750</name>
</gene>
<keyword evidence="10" id="KW-0464">Manganese</keyword>
<organism evidence="11 12">
    <name type="scientific">Geothrix rubra</name>
    <dbReference type="NCBI Taxonomy" id="2927977"/>
    <lineage>
        <taxon>Bacteria</taxon>
        <taxon>Pseudomonadati</taxon>
        <taxon>Acidobacteriota</taxon>
        <taxon>Holophagae</taxon>
        <taxon>Holophagales</taxon>
        <taxon>Holophagaceae</taxon>
        <taxon>Geothrix</taxon>
    </lineage>
</organism>
<keyword evidence="7 10" id="KW-0067">ATP-binding</keyword>
<keyword evidence="12" id="KW-1185">Reference proteome</keyword>
<dbReference type="PROSITE" id="PS00532">
    <property type="entry name" value="PEPCK_ATP"/>
    <property type="match status" value="1"/>
</dbReference>
<dbReference type="InterPro" id="IPR008210">
    <property type="entry name" value="PEP_carboxykinase_N"/>
</dbReference>
<name>A0ABQ5Q9P2_9BACT</name>
<evidence type="ECO:0000256" key="8">
    <source>
        <dbReference type="ARBA" id="ARBA00023239"/>
    </source>
</evidence>
<keyword evidence="5 10" id="KW-0547">Nucleotide-binding</keyword>
<evidence type="ECO:0000256" key="6">
    <source>
        <dbReference type="ARBA" id="ARBA00022793"/>
    </source>
</evidence>
<dbReference type="NCBIfam" id="NF006820">
    <property type="entry name" value="PRK09344.1-2"/>
    <property type="match status" value="1"/>
</dbReference>
<evidence type="ECO:0000256" key="9">
    <source>
        <dbReference type="ARBA" id="ARBA00047371"/>
    </source>
</evidence>
<dbReference type="RefSeq" id="WP_285727545.1">
    <property type="nucleotide sequence ID" value="NZ_BSDD01000006.1"/>
</dbReference>
<dbReference type="Gene3D" id="3.90.228.20">
    <property type="match status" value="1"/>
</dbReference>
<feature type="binding site" evidence="10">
    <location>
        <begin position="250"/>
        <end position="258"/>
    </location>
    <ligand>
        <name>ATP</name>
        <dbReference type="ChEBI" id="CHEBI:30616"/>
    </ligand>
</feature>
<comment type="cofactor">
    <cofactor evidence="10">
        <name>Mn(2+)</name>
        <dbReference type="ChEBI" id="CHEBI:29035"/>
    </cofactor>
    <text evidence="10">Binds 1 Mn(2+) ion per subunit.</text>
</comment>
<evidence type="ECO:0000313" key="11">
    <source>
        <dbReference type="EMBL" id="GLH71342.1"/>
    </source>
</evidence>
<proteinExistence type="inferred from homology"/>
<dbReference type="InterPro" id="IPR001272">
    <property type="entry name" value="PEP_carboxykinase_ATP"/>
</dbReference>
<dbReference type="SUPFAM" id="SSF53795">
    <property type="entry name" value="PEP carboxykinase-like"/>
    <property type="match status" value="1"/>
</dbReference>
<evidence type="ECO:0000256" key="5">
    <source>
        <dbReference type="ARBA" id="ARBA00022741"/>
    </source>
</evidence>
<feature type="binding site" evidence="10">
    <location>
        <position position="234"/>
    </location>
    <ligand>
        <name>Mn(2+)</name>
        <dbReference type="ChEBI" id="CHEBI:29035"/>
    </ligand>
</feature>
<dbReference type="EMBL" id="BSDD01000006">
    <property type="protein sequence ID" value="GLH71342.1"/>
    <property type="molecule type" value="Genomic_DNA"/>
</dbReference>
<evidence type="ECO:0000256" key="1">
    <source>
        <dbReference type="ARBA" id="ARBA00004742"/>
    </source>
</evidence>
<dbReference type="NCBIfam" id="TIGR00224">
    <property type="entry name" value="pckA"/>
    <property type="match status" value="1"/>
</dbReference>
<dbReference type="HAMAP" id="MF_00453">
    <property type="entry name" value="PEPCK_ATP"/>
    <property type="match status" value="1"/>
</dbReference>
<sequence length="548" mass="60050">MPNNLLNLKTPAEDQAAVLKADYGLAQLGLSNLRKVYWNLPTEALYEEVIFRGEARISHQGPLLADTGQHTGRAAADKAIVREGTSEAKVWWGPYNRPMAPDTFDALFARLQGYLQGRDLFVQDCYGGADPDYRLPVRIVTELAWHSAFARNMFIKPASTEEYKRFVPEFTILAIPGFQATPSIDQTPGPTTIALNFDQKLCLIGNTAYAGEIKKSVFTVMNHLLPLQGVLSMHCSANVGKDGTSALFFGLSGTGKTTLSADPTRGLIGDDEHGWSDNGVFNIEDGCYAKVIGLNAQAEPQIHACTRRFGTILENVVYDPASRRIDLDSDARTENTRASYPLDFIENAVLSKMGPHPKHIVLLTCDASGVMPPLARLSPEQALYHFISGYTSKLAGTEAGLGREPEITFSPCFGGPFMVHHPAVYAELLRRKMLRHGATCWLVNTGWTGGPYGVGKRISIKHTRALLNAALEGKLDGAACYRDPVFGFDVPKHCPDVPDGVMYPAESWPDRAQYEARYRSLAARFIENFKKFEAEVAPEVAAAGPRVG</sequence>
<feature type="binding site" evidence="10">
    <location>
        <position position="337"/>
    </location>
    <ligand>
        <name>ATP</name>
        <dbReference type="ChEBI" id="CHEBI:30616"/>
    </ligand>
</feature>
<comment type="caution">
    <text evidence="11">The sequence shown here is derived from an EMBL/GenBank/DDBJ whole genome shotgun (WGS) entry which is preliminary data.</text>
</comment>
<evidence type="ECO:0000256" key="3">
    <source>
        <dbReference type="ARBA" id="ARBA00012363"/>
    </source>
</evidence>